<feature type="chain" id="PRO_5023872660" evidence="2">
    <location>
        <begin position="21"/>
        <end position="190"/>
    </location>
</feature>
<dbReference type="Proteomes" id="UP000326509">
    <property type="component" value="Unassembled WGS sequence"/>
</dbReference>
<name>A0A5J4IRM5_9FLAO</name>
<dbReference type="EMBL" id="BKCG01000008">
    <property type="protein sequence ID" value="GER60549.1"/>
    <property type="molecule type" value="Genomic_DNA"/>
</dbReference>
<dbReference type="RefSeq" id="WP_151674980.1">
    <property type="nucleotide sequence ID" value="NZ_BKCG01000008.1"/>
</dbReference>
<evidence type="ECO:0000313" key="3">
    <source>
        <dbReference type="EMBL" id="GER60549.1"/>
    </source>
</evidence>
<comment type="caution">
    <text evidence="3">The sequence shown here is derived from an EMBL/GenBank/DDBJ whole genome shotgun (WGS) entry which is preliminary data.</text>
</comment>
<keyword evidence="2" id="KW-0732">Signal</keyword>
<dbReference type="AlphaFoldDB" id="A0A5J4IRM5"/>
<reference evidence="3 4" key="1">
    <citation type="submission" date="2019-08" db="EMBL/GenBank/DDBJ databases">
        <title>Draft genome sequence of Ulvibacter marinus type strain NBRC 109484.</title>
        <authorList>
            <person name="Kawano K."/>
            <person name="Ushijima N."/>
            <person name="Kihara M."/>
            <person name="Itoh H."/>
        </authorList>
    </citation>
    <scope>NUCLEOTIDE SEQUENCE [LARGE SCALE GENOMIC DNA]</scope>
    <source>
        <strain evidence="3 4">NBRC 109484</strain>
    </source>
</reference>
<evidence type="ECO:0000256" key="2">
    <source>
        <dbReference type="SAM" id="SignalP"/>
    </source>
</evidence>
<keyword evidence="4" id="KW-1185">Reference proteome</keyword>
<organism evidence="3 4">
    <name type="scientific">Patiriisocius marinus</name>
    <dbReference type="NCBI Taxonomy" id="1397112"/>
    <lineage>
        <taxon>Bacteria</taxon>
        <taxon>Pseudomonadati</taxon>
        <taxon>Bacteroidota</taxon>
        <taxon>Flavobacteriia</taxon>
        <taxon>Flavobacteriales</taxon>
        <taxon>Flavobacteriaceae</taxon>
        <taxon>Patiriisocius</taxon>
    </lineage>
</organism>
<accession>A0A5J4IRM5</accession>
<feature type="region of interest" description="Disordered" evidence="1">
    <location>
        <begin position="153"/>
        <end position="172"/>
    </location>
</feature>
<feature type="signal peptide" evidence="2">
    <location>
        <begin position="1"/>
        <end position="20"/>
    </location>
</feature>
<sequence>MKKIAITLGAALFTLLGVQAQNNTDVKKETVTKKIVTTDDYKKTVKVVEEIDKEIDILDVPENGKEELSPNKISKKMDEVNVLTDETVVDTKKQMMDANAKSKTEARLKKELEMSKQMQANKEQMKKAKYEASQKLLELERLERKAVLTKKIGQSADEAKMQSPEVQQARKEYEAALEKANKAELGMKKM</sequence>
<evidence type="ECO:0000256" key="1">
    <source>
        <dbReference type="SAM" id="MobiDB-lite"/>
    </source>
</evidence>
<proteinExistence type="predicted"/>
<gene>
    <name evidence="3" type="ORF">ULMA_26570</name>
</gene>
<protein>
    <submittedName>
        <fullName evidence="3">Uncharacterized protein</fullName>
    </submittedName>
</protein>
<evidence type="ECO:0000313" key="4">
    <source>
        <dbReference type="Proteomes" id="UP000326509"/>
    </source>
</evidence>